<comment type="caution">
    <text evidence="2">The sequence shown here is derived from an EMBL/GenBank/DDBJ whole genome shotgun (WGS) entry which is preliminary data.</text>
</comment>
<organism evidence="2 3">
    <name type="scientific">Halonotius pteroides</name>
    <dbReference type="NCBI Taxonomy" id="268735"/>
    <lineage>
        <taxon>Archaea</taxon>
        <taxon>Methanobacteriati</taxon>
        <taxon>Methanobacteriota</taxon>
        <taxon>Stenosarchaea group</taxon>
        <taxon>Halobacteria</taxon>
        <taxon>Halobacteriales</taxon>
        <taxon>Haloferacaceae</taxon>
        <taxon>Halonotius</taxon>
    </lineage>
</organism>
<proteinExistence type="predicted"/>
<dbReference type="InterPro" id="IPR036388">
    <property type="entry name" value="WH-like_DNA-bd_sf"/>
</dbReference>
<evidence type="ECO:0000313" key="3">
    <source>
        <dbReference type="Proteomes" id="UP000281564"/>
    </source>
</evidence>
<accession>A0A3A6QDE6</accession>
<reference evidence="2 3" key="1">
    <citation type="submission" date="2018-06" db="EMBL/GenBank/DDBJ databases">
        <title>Halonotius sp. F13-13 a new haloarchaeeon isolated from a solar saltern from Isla Cristina, Huelva, Spain.</title>
        <authorList>
            <person name="Duran-Viseras A."/>
            <person name="Sanchez-Porro C."/>
            <person name="Ventosa A."/>
        </authorList>
    </citation>
    <scope>NUCLEOTIDE SEQUENCE [LARGE SCALE GENOMIC DNA]</scope>
    <source>
        <strain evidence="2 3">CECT 7525</strain>
    </source>
</reference>
<dbReference type="OrthoDB" id="190701at2157"/>
<evidence type="ECO:0008006" key="4">
    <source>
        <dbReference type="Google" id="ProtNLM"/>
    </source>
</evidence>
<dbReference type="InterPro" id="IPR007367">
    <property type="entry name" value="DUF433"/>
</dbReference>
<sequence length="101" mass="11543">MSRQVNIVVAGDGSEIHDEPHIRDRRITMRYIHVLVEERGLDAQTVAERFDLTAAAVYHALAYYHDHPEEMRAVEEARRERHDAAADDPRIVTGPEDLPDS</sequence>
<protein>
    <recommendedName>
        <fullName evidence="4">DUF433 domain-containing protein</fullName>
    </recommendedName>
</protein>
<dbReference type="AlphaFoldDB" id="A0A3A6QDE6"/>
<name>A0A3A6QDE6_9EURY</name>
<dbReference type="Pfam" id="PF04255">
    <property type="entry name" value="DUF433"/>
    <property type="match status" value="1"/>
</dbReference>
<dbReference type="Proteomes" id="UP000281564">
    <property type="component" value="Unassembled WGS sequence"/>
</dbReference>
<evidence type="ECO:0000256" key="1">
    <source>
        <dbReference type="SAM" id="MobiDB-lite"/>
    </source>
</evidence>
<dbReference type="Gene3D" id="1.10.10.10">
    <property type="entry name" value="Winged helix-like DNA-binding domain superfamily/Winged helix DNA-binding domain"/>
    <property type="match status" value="1"/>
</dbReference>
<dbReference type="EMBL" id="QMDW01000003">
    <property type="protein sequence ID" value="RJX51035.1"/>
    <property type="molecule type" value="Genomic_DNA"/>
</dbReference>
<dbReference type="SUPFAM" id="SSF46689">
    <property type="entry name" value="Homeodomain-like"/>
    <property type="match status" value="1"/>
</dbReference>
<dbReference type="InterPro" id="IPR009057">
    <property type="entry name" value="Homeodomain-like_sf"/>
</dbReference>
<dbReference type="RefSeq" id="WP_120083263.1">
    <property type="nucleotide sequence ID" value="NZ_QMDW01000003.1"/>
</dbReference>
<evidence type="ECO:0000313" key="2">
    <source>
        <dbReference type="EMBL" id="RJX51035.1"/>
    </source>
</evidence>
<keyword evidence="3" id="KW-1185">Reference proteome</keyword>
<gene>
    <name evidence="2" type="ORF">DP106_02825</name>
</gene>
<feature type="region of interest" description="Disordered" evidence="1">
    <location>
        <begin position="74"/>
        <end position="101"/>
    </location>
</feature>
<feature type="compositionally biased region" description="Basic and acidic residues" evidence="1">
    <location>
        <begin position="74"/>
        <end position="90"/>
    </location>
</feature>